<dbReference type="PANTHER" id="PTHR35807:SF1">
    <property type="entry name" value="TRANSCRIPTIONAL REGULATOR REDD"/>
    <property type="match status" value="1"/>
</dbReference>
<dbReference type="InterPro" id="IPR005158">
    <property type="entry name" value="BTAD"/>
</dbReference>
<evidence type="ECO:0000256" key="5">
    <source>
        <dbReference type="SAM" id="MobiDB-lite"/>
    </source>
</evidence>
<dbReference type="GO" id="GO:0000160">
    <property type="term" value="P:phosphorelay signal transduction system"/>
    <property type="evidence" value="ECO:0007669"/>
    <property type="project" value="InterPro"/>
</dbReference>
<evidence type="ECO:0000313" key="8">
    <source>
        <dbReference type="EMBL" id="TNM39690.1"/>
    </source>
</evidence>
<keyword evidence="4" id="KW-0804">Transcription</keyword>
<evidence type="ECO:0000313" key="9">
    <source>
        <dbReference type="Proteomes" id="UP000313231"/>
    </source>
</evidence>
<evidence type="ECO:0000256" key="2">
    <source>
        <dbReference type="ARBA" id="ARBA00023015"/>
    </source>
</evidence>
<feature type="region of interest" description="Disordered" evidence="5">
    <location>
        <begin position="77"/>
        <end position="101"/>
    </location>
</feature>
<dbReference type="GO" id="GO:0003677">
    <property type="term" value="F:DNA binding"/>
    <property type="evidence" value="ECO:0007669"/>
    <property type="project" value="UniProtKB-KW"/>
</dbReference>
<dbReference type="SUPFAM" id="SSF52540">
    <property type="entry name" value="P-loop containing nucleoside triphosphate hydrolases"/>
    <property type="match status" value="1"/>
</dbReference>
<keyword evidence="9" id="KW-1185">Reference proteome</keyword>
<evidence type="ECO:0000256" key="1">
    <source>
        <dbReference type="ARBA" id="ARBA00005820"/>
    </source>
</evidence>
<dbReference type="InterPro" id="IPR041664">
    <property type="entry name" value="AAA_16"/>
</dbReference>
<comment type="caution">
    <text evidence="8">The sequence shown here is derived from an EMBL/GenBank/DDBJ whole genome shotgun (WGS) entry which is preliminary data.</text>
</comment>
<dbReference type="AlphaFoldDB" id="A0A5C4VUW4"/>
<feature type="domain" description="OmpR/PhoB-type" evidence="6">
    <location>
        <begin position="818"/>
        <end position="899"/>
    </location>
</feature>
<dbReference type="InterPro" id="IPR016032">
    <property type="entry name" value="Sig_transdc_resp-reg_C-effctor"/>
</dbReference>
<feature type="domain" description="Bacterial transcriptional activator" evidence="7">
    <location>
        <begin position="907"/>
        <end position="1042"/>
    </location>
</feature>
<organism evidence="8 9">
    <name type="scientific">Nocardioides albidus</name>
    <dbReference type="NCBI Taxonomy" id="1517589"/>
    <lineage>
        <taxon>Bacteria</taxon>
        <taxon>Bacillati</taxon>
        <taxon>Actinomycetota</taxon>
        <taxon>Actinomycetes</taxon>
        <taxon>Propionibacteriales</taxon>
        <taxon>Nocardioidaceae</taxon>
        <taxon>Nocardioides</taxon>
    </lineage>
</organism>
<dbReference type="InterPro" id="IPR036388">
    <property type="entry name" value="WH-like_DNA-bd_sf"/>
</dbReference>
<keyword evidence="3" id="KW-0238">DNA-binding</keyword>
<evidence type="ECO:0000256" key="4">
    <source>
        <dbReference type="ARBA" id="ARBA00023163"/>
    </source>
</evidence>
<dbReference type="SUPFAM" id="SSF46894">
    <property type="entry name" value="C-terminal effector domain of the bipartite response regulators"/>
    <property type="match status" value="1"/>
</dbReference>
<dbReference type="SMART" id="SM01043">
    <property type="entry name" value="BTAD"/>
    <property type="match status" value="1"/>
</dbReference>
<evidence type="ECO:0008006" key="10">
    <source>
        <dbReference type="Google" id="ProtNLM"/>
    </source>
</evidence>
<dbReference type="Pfam" id="PF13191">
    <property type="entry name" value="AAA_16"/>
    <property type="match status" value="1"/>
</dbReference>
<dbReference type="Gene3D" id="3.40.50.300">
    <property type="entry name" value="P-loop containing nucleotide triphosphate hydrolases"/>
    <property type="match status" value="1"/>
</dbReference>
<reference evidence="8 9" key="1">
    <citation type="journal article" date="2016" name="Int. J. Syst. Evol. Microbiol.">
        <title>Nocardioides albidus sp. nov., an actinobacterium isolated from garden soil.</title>
        <authorList>
            <person name="Singh H."/>
            <person name="Du J."/>
            <person name="Trinh H."/>
            <person name="Won K."/>
            <person name="Yang J.E."/>
            <person name="Yin C."/>
            <person name="Kook M."/>
            <person name="Yi T.H."/>
        </authorList>
    </citation>
    <scope>NUCLEOTIDE SEQUENCE [LARGE SCALE GENOMIC DNA]</scope>
    <source>
        <strain evidence="8 9">CCTCC AB 2015297</strain>
    </source>
</reference>
<proteinExistence type="inferred from homology"/>
<name>A0A5C4VUW4_9ACTN</name>
<dbReference type="Proteomes" id="UP000313231">
    <property type="component" value="Unassembled WGS sequence"/>
</dbReference>
<dbReference type="InterPro" id="IPR011990">
    <property type="entry name" value="TPR-like_helical_dom_sf"/>
</dbReference>
<dbReference type="Gene3D" id="1.25.40.10">
    <property type="entry name" value="Tetratricopeptide repeat domain"/>
    <property type="match status" value="1"/>
</dbReference>
<dbReference type="SMART" id="SM00862">
    <property type="entry name" value="Trans_reg_C"/>
    <property type="match status" value="1"/>
</dbReference>
<dbReference type="Gene3D" id="1.10.10.10">
    <property type="entry name" value="Winged helix-like DNA-binding domain superfamily/Winged helix DNA-binding domain"/>
    <property type="match status" value="1"/>
</dbReference>
<comment type="similarity">
    <text evidence="1">Belongs to the AfsR/DnrI/RedD regulatory family.</text>
</comment>
<accession>A0A5C4VUW4</accession>
<sequence length="1054" mass="112043">MRQPTRQPGRTRVLEWSTRRLKEPSISGTGGLPRRYGGLHSGAGLQPVSGSGAFGGARSPKECVMLKVHVAATHPTSSIAPAPMAGEPDVPSDRPRHRVLPPPDVRIPLCRGQVRPRLLAALDRVLGVRLLVVAAPPGWGKTTVLAQWARQASVDVAWWRADPEPADPVADLLTGLAAALRPRCPRLARTPSLDELVAALDGIGDPVVIVIDDFESIADDRVGAVLERLLLATPDRVHVMIGSRVQPVLNLARSELPSLVVGARELRFRADEVAELFRAHGSAALDFDESHAVADETDGWAAALHLTLLASDTRGSRTRTPVLSDVIRHAGGYVDRTFIRGLDADELALLRATAPFETLLGEYGDEFAGLSGSEEVLARLVRRGVVIANPSGPGGSLPKVVRGHLLAGIAADEGRQGLERRFRAVGAFLSGRVDGSSGSVARTEAAAAARAWAAGGAWTEALALLTAHWRDVVDGELGWLREAPHDLAAHPLVRTALAEEAARRGNLRVARDLLEQGPSPDHPEAGATAARLDRFCRMWTEGDLQPDRRWFELLRSAVRRPNPDRAAALGGQERSVLALLEHVIAGDLTAARDGVARWRSQVTDPVLGCVFDLVDLALHPAARLDASDIAENGHDLGLPWVARLATGVSHRSTPDLIAADVASADARGDVWGALLLTLVRGYAELTARVPAGLVFEDAARRCRELDAPALEAWARSGLALADVGALLPDAAREAESAVGFAHSAQVPGALALARLALARSRPDPAMEDGAREELAELGVPFPDTERPLTGAGLATVVGDRTPPVSVKCFGGFRFEVGGSPADLNGVRPRARTLLRLLALHAGSPVHREVIADGMWPHLDAAAALHNLHVCISGLRTALEPGAARGANRLLVRDGDRYLLALPDGSECDVRSFEDDLVAADLACAGHSVDAAVLHLGSALDRYVGDLLPEDGPAEWVLPRREHLRGRAAEAALQLGRLHLECRRPDEAATAARRSIEIDGWRDAAWRLLIKACDSAGDSAEAQRARQGYLAVLTSLGVVDDAVSSVGPGGTARRR</sequence>
<dbReference type="EMBL" id="VDMP01000024">
    <property type="protein sequence ID" value="TNM39690.1"/>
    <property type="molecule type" value="Genomic_DNA"/>
</dbReference>
<dbReference type="GO" id="GO:0016887">
    <property type="term" value="F:ATP hydrolysis activity"/>
    <property type="evidence" value="ECO:0007669"/>
    <property type="project" value="InterPro"/>
</dbReference>
<evidence type="ECO:0000256" key="3">
    <source>
        <dbReference type="ARBA" id="ARBA00023125"/>
    </source>
</evidence>
<evidence type="ECO:0000259" key="7">
    <source>
        <dbReference type="SMART" id="SM01043"/>
    </source>
</evidence>
<dbReference type="GO" id="GO:0006355">
    <property type="term" value="P:regulation of DNA-templated transcription"/>
    <property type="evidence" value="ECO:0007669"/>
    <property type="project" value="InterPro"/>
</dbReference>
<dbReference type="InterPro" id="IPR027417">
    <property type="entry name" value="P-loop_NTPase"/>
</dbReference>
<dbReference type="InterPro" id="IPR051677">
    <property type="entry name" value="AfsR-DnrI-RedD_regulator"/>
</dbReference>
<dbReference type="PANTHER" id="PTHR35807">
    <property type="entry name" value="TRANSCRIPTIONAL REGULATOR REDD-RELATED"/>
    <property type="match status" value="1"/>
</dbReference>
<evidence type="ECO:0000259" key="6">
    <source>
        <dbReference type="SMART" id="SM00862"/>
    </source>
</evidence>
<dbReference type="InterPro" id="IPR001867">
    <property type="entry name" value="OmpR/PhoB-type_DNA-bd"/>
</dbReference>
<protein>
    <recommendedName>
        <fullName evidence="10">OmpR/PhoB-type domain-containing protein</fullName>
    </recommendedName>
</protein>
<dbReference type="Pfam" id="PF03704">
    <property type="entry name" value="BTAD"/>
    <property type="match status" value="1"/>
</dbReference>
<gene>
    <name evidence="8" type="ORF">FHP29_12550</name>
</gene>
<keyword evidence="2" id="KW-0805">Transcription regulation</keyword>
<dbReference type="SUPFAM" id="SSF48452">
    <property type="entry name" value="TPR-like"/>
    <property type="match status" value="1"/>
</dbReference>